<evidence type="ECO:0000313" key="4">
    <source>
        <dbReference type="Proteomes" id="UP001576780"/>
    </source>
</evidence>
<dbReference type="PANTHER" id="PTHR43249:SF1">
    <property type="entry name" value="D-GLUCOSIDE 3-DEHYDROGENASE"/>
    <property type="match status" value="1"/>
</dbReference>
<keyword evidence="4" id="KW-1185">Reference proteome</keyword>
<feature type="domain" description="GFO/IDH/MocA-like oxidoreductase" evidence="2">
    <location>
        <begin position="139"/>
        <end position="248"/>
    </location>
</feature>
<dbReference type="InterPro" id="IPR055170">
    <property type="entry name" value="GFO_IDH_MocA-like_dom"/>
</dbReference>
<dbReference type="Pfam" id="PF01408">
    <property type="entry name" value="GFO_IDH_MocA"/>
    <property type="match status" value="1"/>
</dbReference>
<feature type="domain" description="Gfo/Idh/MocA-like oxidoreductase N-terminal" evidence="1">
    <location>
        <begin position="3"/>
        <end position="121"/>
    </location>
</feature>
<dbReference type="SUPFAM" id="SSF55347">
    <property type="entry name" value="Glyceraldehyde-3-phosphate dehydrogenase-like, C-terminal domain"/>
    <property type="match status" value="1"/>
</dbReference>
<dbReference type="InterPro" id="IPR036291">
    <property type="entry name" value="NAD(P)-bd_dom_sf"/>
</dbReference>
<comment type="caution">
    <text evidence="3">The sequence shown here is derived from an EMBL/GenBank/DDBJ whole genome shotgun (WGS) entry which is preliminary data.</text>
</comment>
<evidence type="ECO:0000259" key="1">
    <source>
        <dbReference type="Pfam" id="PF01408"/>
    </source>
</evidence>
<dbReference type="InterPro" id="IPR000683">
    <property type="entry name" value="Gfo/Idh/MocA-like_OxRdtase_N"/>
</dbReference>
<sequence length="367" mass="40447">MTLKVAIAGAGHIAEVHARAVQAQGGQIVAVIEKFAEPAGRFAQKFSIANQYTTIEEALTNAKFDALIIGTPNFLHAPQAIAALNAKVPVLVEKPMALNAIEAEQVLEASLRTNVVLMVGHCWRFDEETQWLKKRTSKLGRIIRTKGYGIHTHWGPGGWFTQKALSGGGAIADIGIHAIDTARFLLGDPQPISVFARMGTYYQDSEVDDTGIIIVNWDNGTTSYIESGWRQPYSDGPQSSTQLYGTRGFGQLFPTRLLLPNLNPENNLVKLLPSRLRSKLKLRRSEVVEIESGFKFPRQDHYPQSMYDRQMAHFFECIQTNRTPNPGGAEGLVNMKIVDAAYQSATTGQVVQLHSLPSLTLPAMTTY</sequence>
<protein>
    <submittedName>
        <fullName evidence="3">Gfo/Idh/MocA family protein</fullName>
    </submittedName>
</protein>
<dbReference type="SUPFAM" id="SSF51735">
    <property type="entry name" value="NAD(P)-binding Rossmann-fold domains"/>
    <property type="match status" value="1"/>
</dbReference>
<dbReference type="Pfam" id="PF22725">
    <property type="entry name" value="GFO_IDH_MocA_C3"/>
    <property type="match status" value="1"/>
</dbReference>
<organism evidence="3 4">
    <name type="scientific">Floridaenema evergladense BLCC-F167</name>
    <dbReference type="NCBI Taxonomy" id="3153639"/>
    <lineage>
        <taxon>Bacteria</taxon>
        <taxon>Bacillati</taxon>
        <taxon>Cyanobacteriota</taxon>
        <taxon>Cyanophyceae</taxon>
        <taxon>Oscillatoriophycideae</taxon>
        <taxon>Aerosakkonematales</taxon>
        <taxon>Aerosakkonemataceae</taxon>
        <taxon>Floridanema</taxon>
        <taxon>Floridanema evergladense</taxon>
    </lineage>
</organism>
<dbReference type="RefSeq" id="WP_413276927.1">
    <property type="nucleotide sequence ID" value="NZ_JBHFNT010000071.1"/>
</dbReference>
<evidence type="ECO:0000259" key="2">
    <source>
        <dbReference type="Pfam" id="PF22725"/>
    </source>
</evidence>
<reference evidence="3 4" key="1">
    <citation type="submission" date="2024-09" db="EMBL/GenBank/DDBJ databases">
        <title>Floridaenema gen nov. (Aerosakkonemataceae, Aerosakkonematales ord. nov., Cyanobacteria) from benthic tropical and subtropical fresh waters, with the description of four new species.</title>
        <authorList>
            <person name="Moretto J.A."/>
            <person name="Berthold D.E."/>
            <person name="Lefler F.W."/>
            <person name="Huang I.-S."/>
            <person name="Laughinghouse H. IV."/>
        </authorList>
    </citation>
    <scope>NUCLEOTIDE SEQUENCE [LARGE SCALE GENOMIC DNA]</scope>
    <source>
        <strain evidence="3 4">BLCC-F167</strain>
    </source>
</reference>
<accession>A0ABV4WHE1</accession>
<name>A0ABV4WHE1_9CYAN</name>
<gene>
    <name evidence="3" type="ORF">ACE1CA_08155</name>
</gene>
<evidence type="ECO:0000313" key="3">
    <source>
        <dbReference type="EMBL" id="MFB2834492.1"/>
    </source>
</evidence>
<dbReference type="Proteomes" id="UP001576780">
    <property type="component" value="Unassembled WGS sequence"/>
</dbReference>
<dbReference type="EMBL" id="JBHFNT010000071">
    <property type="protein sequence ID" value="MFB2834492.1"/>
    <property type="molecule type" value="Genomic_DNA"/>
</dbReference>
<dbReference type="PANTHER" id="PTHR43249">
    <property type="entry name" value="UDP-N-ACETYL-2-AMINO-2-DEOXY-D-GLUCURONATE OXIDASE"/>
    <property type="match status" value="1"/>
</dbReference>
<dbReference type="Gene3D" id="3.40.50.720">
    <property type="entry name" value="NAD(P)-binding Rossmann-like Domain"/>
    <property type="match status" value="1"/>
</dbReference>
<dbReference type="InterPro" id="IPR052515">
    <property type="entry name" value="Gfo/Idh/MocA_Oxidoreductase"/>
</dbReference>
<proteinExistence type="predicted"/>
<dbReference type="Gene3D" id="3.30.360.10">
    <property type="entry name" value="Dihydrodipicolinate Reductase, domain 2"/>
    <property type="match status" value="1"/>
</dbReference>